<evidence type="ECO:0000256" key="1">
    <source>
        <dbReference type="ARBA" id="ARBA00004340"/>
    </source>
</evidence>
<accession>A0A8E7G2B9</accession>
<dbReference type="GO" id="GO:0019079">
    <property type="term" value="P:viral genome replication"/>
    <property type="evidence" value="ECO:0007669"/>
    <property type="project" value="InterPro"/>
</dbReference>
<evidence type="ECO:0000259" key="5">
    <source>
        <dbReference type="PROSITE" id="PS51206"/>
    </source>
</evidence>
<dbReference type="GO" id="GO:0005524">
    <property type="term" value="F:ATP binding"/>
    <property type="evidence" value="ECO:0007669"/>
    <property type="project" value="UniProtKB-KW"/>
</dbReference>
<feature type="domain" description="SF3 helicase" evidence="5">
    <location>
        <begin position="427"/>
        <end position="607"/>
    </location>
</feature>
<dbReference type="InterPro" id="IPR014015">
    <property type="entry name" value="Helicase_SF3_DNA-vir"/>
</dbReference>
<evidence type="ECO:0000256" key="2">
    <source>
        <dbReference type="ARBA" id="ARBA00022705"/>
    </source>
</evidence>
<name>A0A8E7G2B9_9VIRU</name>
<evidence type="ECO:0000256" key="4">
    <source>
        <dbReference type="ARBA" id="ARBA00022840"/>
    </source>
</evidence>
<keyword evidence="4" id="KW-0067">ATP-binding</keyword>
<dbReference type="InterPro" id="IPR001257">
    <property type="entry name" value="Parvovirus_NS1_helicase"/>
</dbReference>
<organism evidence="6">
    <name type="scientific">Cecropis daurica ambidensovirus</name>
    <dbReference type="NCBI Taxonomy" id="2794443"/>
    <lineage>
        <taxon>Viruses</taxon>
        <taxon>Monodnaviria</taxon>
        <taxon>Shotokuvirae</taxon>
        <taxon>Cossaviricota</taxon>
        <taxon>Quintoviricetes</taxon>
        <taxon>Piccovirales</taxon>
        <taxon>Parvoviridae</taxon>
        <taxon>Densovirinae</taxon>
        <taxon>Ambidensovirus</taxon>
    </lineage>
</organism>
<reference evidence="6" key="1">
    <citation type="submission" date="2020-09" db="EMBL/GenBank/DDBJ databases">
        <title>Parvovirus dark matter in the feces of wild birds.</title>
        <authorList>
            <person name="Dai Z."/>
            <person name="Yang S."/>
            <person name="Zhang W."/>
        </authorList>
    </citation>
    <scope>NUCLEOTIDE SEQUENCE</scope>
    <source>
        <strain evidence="6">Swa134par014</strain>
    </source>
</reference>
<dbReference type="EMBL" id="MW046620">
    <property type="protein sequence ID" value="QVW56851.1"/>
    <property type="molecule type" value="Genomic_DNA"/>
</dbReference>
<evidence type="ECO:0000313" key="6">
    <source>
        <dbReference type="EMBL" id="QVW56851.1"/>
    </source>
</evidence>
<protein>
    <submittedName>
        <fullName evidence="6">Putative nonstructural protein</fullName>
    </submittedName>
</protein>
<comment type="subcellular location">
    <subcellularLocation>
        <location evidence="1">Host cell</location>
    </subcellularLocation>
</comment>
<proteinExistence type="predicted"/>
<dbReference type="GO" id="GO:0043657">
    <property type="term" value="C:host cell"/>
    <property type="evidence" value="ECO:0007669"/>
    <property type="project" value="UniProtKB-SubCell"/>
</dbReference>
<dbReference type="GO" id="GO:0006260">
    <property type="term" value="P:DNA replication"/>
    <property type="evidence" value="ECO:0007669"/>
    <property type="project" value="UniProtKB-KW"/>
</dbReference>
<sequence length="619" mass="72255">MSSDQLVNEALDELLSQDSVTADDFSITTELVPRLITPTSFVSLYCSSREESSDHSEDDHSRGNIRHNRRESILRHPRVALERLFFTEFNLEHAEGDNQRTSRTGGSGWQENVYENNDDNATSGQTCEADNEGRSFVTTIVRAIDRSTKKRGIIHEVVYFADGRRPFEFIRKCFETTSTANIFLACWHEPNHLHIVHDCSGSEKRCKCVRLCSLRRGRKPNRRFLYGSAINGEWWENILLYFASDTREYLLLEVGGKCWFRSSKIGGLQLPRRMQFRQERLVAQSSSTFDLCHSQEELPIKTSFGSTVPSSSEEIFGGSRCRKGSKEEQLLNFLKKYPCAPIKHYTNLKQFRETSFYYWNFKRHHYKRMLTRFEYFINDLTIAELKDFTNNSTPFYNAPNGNLNEYYYDREKSLHILDELLCFQARENEFSITQFLQDVYSILSKKYPKKNTMLIVGAACSGKNFFFDAIIHSQFNFGQIGNFNKYQSFPLQEAVNKRVLLWNEPDIEVGQHETLKMLLGGDTLNVKVKYEDDTILTRTPIFALCNQNPFPTSDAFRLRIIRYNWCMASLLRKYELKALPSAIWDLFSKYNIKLNVDRMEEDEDPLYTGDVEFEQIYEL</sequence>
<keyword evidence="2" id="KW-0235">DNA replication</keyword>
<dbReference type="PROSITE" id="PS51206">
    <property type="entry name" value="SF3_HELICASE_1"/>
    <property type="match status" value="1"/>
</dbReference>
<keyword evidence="3" id="KW-0547">Nucleotide-binding</keyword>
<dbReference type="Pfam" id="PF01057">
    <property type="entry name" value="Parvo_NS1"/>
    <property type="match status" value="1"/>
</dbReference>
<evidence type="ECO:0000256" key="3">
    <source>
        <dbReference type="ARBA" id="ARBA00022741"/>
    </source>
</evidence>